<dbReference type="KEGG" id="mmb:Mmol_1385"/>
<dbReference type="EMBL" id="CP001672">
    <property type="protein sequence ID" value="ACT48291.1"/>
    <property type="molecule type" value="Genomic_DNA"/>
</dbReference>
<evidence type="ECO:0000256" key="4">
    <source>
        <dbReference type="ARBA" id="ARBA00023136"/>
    </source>
</evidence>
<dbReference type="STRING" id="583345.Mmol_1385"/>
<sequence length="157" mass="17866">MNSDSPKTAEIIAPPPFLYLTTLFIGFVFQVFLPQPILSSTLVCREVGVLLFVLSSFLARWSFITMRKIGTSGNPRETSTALAINGPFRISRNPIYLAMTGMYLGISFFTNSLWSLVLLVPLLSVMHWGVIFREERYLAKQFGQAYLEYKSMVPRWL</sequence>
<proteinExistence type="predicted"/>
<comment type="subcellular location">
    <subcellularLocation>
        <location evidence="1">Endomembrane system</location>
        <topology evidence="1">Multi-pass membrane protein</topology>
    </subcellularLocation>
</comment>
<evidence type="ECO:0008006" key="8">
    <source>
        <dbReference type="Google" id="ProtNLM"/>
    </source>
</evidence>
<keyword evidence="2 5" id="KW-0812">Transmembrane</keyword>
<evidence type="ECO:0000313" key="6">
    <source>
        <dbReference type="EMBL" id="ACT48291.1"/>
    </source>
</evidence>
<reference evidence="7" key="1">
    <citation type="submission" date="2009-07" db="EMBL/GenBank/DDBJ databases">
        <title>Complete sequence of Methylotenera mobilis JLW8.</title>
        <authorList>
            <consortium name="US DOE Joint Genome Institute"/>
            <person name="Lucas S."/>
            <person name="Copeland A."/>
            <person name="Lapidus A."/>
            <person name="Glavina del Rio T."/>
            <person name="Tice H."/>
            <person name="Bruce D."/>
            <person name="Goodwin L."/>
            <person name="Pitluck S."/>
            <person name="LaButti K.M."/>
            <person name="Clum A."/>
            <person name="Larimer F."/>
            <person name="Land M."/>
            <person name="Hauser L."/>
            <person name="Kyrpides N."/>
            <person name="Mikhailova N."/>
            <person name="Kayluzhnaya M."/>
            <person name="Chistoserdova L."/>
        </authorList>
    </citation>
    <scope>NUCLEOTIDE SEQUENCE [LARGE SCALE GENOMIC DNA]</scope>
    <source>
        <strain evidence="7">JLW8 / ATCC BAA-1282 / DSM 17540</strain>
    </source>
</reference>
<evidence type="ECO:0000256" key="3">
    <source>
        <dbReference type="ARBA" id="ARBA00022989"/>
    </source>
</evidence>
<name>C6WWJ2_METML</name>
<dbReference type="PANTHER" id="PTHR12714:SF24">
    <property type="entry name" value="SLR1182 PROTEIN"/>
    <property type="match status" value="1"/>
</dbReference>
<feature type="transmembrane region" description="Helical" evidence="5">
    <location>
        <begin position="12"/>
        <end position="32"/>
    </location>
</feature>
<organism evidence="6 7">
    <name type="scientific">Methylotenera mobilis (strain JLW8 / ATCC BAA-1282 / DSM 17540)</name>
    <dbReference type="NCBI Taxonomy" id="583345"/>
    <lineage>
        <taxon>Bacteria</taxon>
        <taxon>Pseudomonadati</taxon>
        <taxon>Pseudomonadota</taxon>
        <taxon>Betaproteobacteria</taxon>
        <taxon>Nitrosomonadales</taxon>
        <taxon>Methylophilaceae</taxon>
        <taxon>Methylotenera</taxon>
    </lineage>
</organism>
<accession>C6WWJ2</accession>
<feature type="transmembrane region" description="Helical" evidence="5">
    <location>
        <begin position="38"/>
        <end position="59"/>
    </location>
</feature>
<keyword evidence="4 5" id="KW-0472">Membrane</keyword>
<dbReference type="OrthoDB" id="9811969at2"/>
<dbReference type="AlphaFoldDB" id="C6WWJ2"/>
<dbReference type="GO" id="GO:0012505">
    <property type="term" value="C:endomembrane system"/>
    <property type="evidence" value="ECO:0007669"/>
    <property type="project" value="UniProtKB-SubCell"/>
</dbReference>
<dbReference type="Proteomes" id="UP000002742">
    <property type="component" value="Chromosome"/>
</dbReference>
<dbReference type="PANTHER" id="PTHR12714">
    <property type="entry name" value="PROTEIN-S ISOPRENYLCYSTEINE O-METHYLTRANSFERASE"/>
    <property type="match status" value="1"/>
</dbReference>
<dbReference type="InterPro" id="IPR007318">
    <property type="entry name" value="Phopholipid_MeTrfase"/>
</dbReference>
<gene>
    <name evidence="6" type="ordered locus">Mmol_1385</name>
</gene>
<evidence type="ECO:0000256" key="2">
    <source>
        <dbReference type="ARBA" id="ARBA00022692"/>
    </source>
</evidence>
<dbReference type="Gene3D" id="1.20.120.1630">
    <property type="match status" value="1"/>
</dbReference>
<evidence type="ECO:0000256" key="1">
    <source>
        <dbReference type="ARBA" id="ARBA00004127"/>
    </source>
</evidence>
<keyword evidence="3 5" id="KW-1133">Transmembrane helix</keyword>
<protein>
    <recommendedName>
        <fullName evidence="8">Isoprenylcysteine carboxylmethyltransferase family protein</fullName>
    </recommendedName>
</protein>
<dbReference type="Pfam" id="PF04191">
    <property type="entry name" value="PEMT"/>
    <property type="match status" value="1"/>
</dbReference>
<feature type="transmembrane region" description="Helical" evidence="5">
    <location>
        <begin position="116"/>
        <end position="132"/>
    </location>
</feature>
<evidence type="ECO:0000256" key="5">
    <source>
        <dbReference type="SAM" id="Phobius"/>
    </source>
</evidence>
<evidence type="ECO:0000313" key="7">
    <source>
        <dbReference type="Proteomes" id="UP000002742"/>
    </source>
</evidence>
<dbReference type="GO" id="GO:0016740">
    <property type="term" value="F:transferase activity"/>
    <property type="evidence" value="ECO:0007669"/>
    <property type="project" value="UniProtKB-ARBA"/>
</dbReference>
<dbReference type="HOGENOM" id="CLU_065200_4_0_4"/>
<dbReference type="eggNOG" id="COG2020">
    <property type="taxonomic scope" value="Bacteria"/>
</dbReference>
<reference evidence="6 7" key="2">
    <citation type="journal article" date="2011" name="J. Bacteriol.">
        <title>Genomes of three methylotrophs from a single niche uncover genetic and metabolic divergence of Methylophilaceae.</title>
        <authorList>
            <person name="Lapidus A."/>
            <person name="Clum A."/>
            <person name="Labutti K."/>
            <person name="Kaluzhnaya M.G."/>
            <person name="Lim S."/>
            <person name="Beck D.A."/>
            <person name="Glavina Del Rio T."/>
            <person name="Nolan M."/>
            <person name="Mavromatis K."/>
            <person name="Huntemann M."/>
            <person name="Lucas S."/>
            <person name="Lidstrom M.E."/>
            <person name="Ivanova N."/>
            <person name="Chistoserdova L."/>
        </authorList>
    </citation>
    <scope>NUCLEOTIDE SEQUENCE [LARGE SCALE GENOMIC DNA]</scope>
    <source>
        <strain evidence="7">JLW8 / ATCC BAA-1282 / DSM 17540</strain>
    </source>
</reference>
<keyword evidence="7" id="KW-1185">Reference proteome</keyword>